<dbReference type="STRING" id="451379.A0A0N5AMR7"/>
<dbReference type="InterPro" id="IPR029052">
    <property type="entry name" value="Metallo-depent_PP-like"/>
</dbReference>
<dbReference type="InterPro" id="IPR004843">
    <property type="entry name" value="Calcineurin-like_PHP"/>
</dbReference>
<dbReference type="Proteomes" id="UP000046393">
    <property type="component" value="Unplaced"/>
</dbReference>
<keyword evidence="2" id="KW-1185">Reference proteome</keyword>
<evidence type="ECO:0000259" key="1">
    <source>
        <dbReference type="SMART" id="SM00156"/>
    </source>
</evidence>
<dbReference type="SUPFAM" id="SSF56300">
    <property type="entry name" value="Metallo-dependent phosphatases"/>
    <property type="match status" value="1"/>
</dbReference>
<dbReference type="GO" id="GO:0005737">
    <property type="term" value="C:cytoplasm"/>
    <property type="evidence" value="ECO:0007669"/>
    <property type="project" value="TreeGrafter"/>
</dbReference>
<dbReference type="GO" id="GO:0004722">
    <property type="term" value="F:protein serine/threonine phosphatase activity"/>
    <property type="evidence" value="ECO:0007669"/>
    <property type="project" value="TreeGrafter"/>
</dbReference>
<dbReference type="GO" id="GO:0005634">
    <property type="term" value="C:nucleus"/>
    <property type="evidence" value="ECO:0007669"/>
    <property type="project" value="TreeGrafter"/>
</dbReference>
<dbReference type="WBParaSite" id="SMUV_0000588301-mRNA-1">
    <property type="protein sequence ID" value="SMUV_0000588301-mRNA-1"/>
    <property type="gene ID" value="SMUV_0000588301"/>
</dbReference>
<accession>A0A0N5AMR7</accession>
<evidence type="ECO:0000313" key="3">
    <source>
        <dbReference type="WBParaSite" id="SMUV_0000588301-mRNA-1"/>
    </source>
</evidence>
<dbReference type="InterPro" id="IPR050341">
    <property type="entry name" value="PP1_catalytic_subunit"/>
</dbReference>
<reference evidence="3" key="1">
    <citation type="submission" date="2017-02" db="UniProtKB">
        <authorList>
            <consortium name="WormBaseParasite"/>
        </authorList>
    </citation>
    <scope>IDENTIFICATION</scope>
</reference>
<name>A0A0N5AMR7_9BILA</name>
<feature type="domain" description="Serine/threonine specific protein phosphatases" evidence="1">
    <location>
        <begin position="1"/>
        <end position="244"/>
    </location>
</feature>
<dbReference type="PANTHER" id="PTHR11668">
    <property type="entry name" value="SERINE/THREONINE PROTEIN PHOSPHATASE"/>
    <property type="match status" value="1"/>
</dbReference>
<dbReference type="PANTHER" id="PTHR11668:SF496">
    <property type="entry name" value="SERINE_THREONINE-PROTEIN PHOSPHATASE"/>
    <property type="match status" value="1"/>
</dbReference>
<dbReference type="CDD" id="cd00144">
    <property type="entry name" value="MPP_PPP_family"/>
    <property type="match status" value="1"/>
</dbReference>
<proteinExistence type="predicted"/>
<evidence type="ECO:0000313" key="2">
    <source>
        <dbReference type="Proteomes" id="UP000046393"/>
    </source>
</evidence>
<dbReference type="Pfam" id="PF00149">
    <property type="entry name" value="Metallophos"/>
    <property type="match status" value="1"/>
</dbReference>
<organism evidence="2 3">
    <name type="scientific">Syphacia muris</name>
    <dbReference type="NCBI Taxonomy" id="451379"/>
    <lineage>
        <taxon>Eukaryota</taxon>
        <taxon>Metazoa</taxon>
        <taxon>Ecdysozoa</taxon>
        <taxon>Nematoda</taxon>
        <taxon>Chromadorea</taxon>
        <taxon>Rhabditida</taxon>
        <taxon>Spirurina</taxon>
        <taxon>Oxyuridomorpha</taxon>
        <taxon>Oxyuroidea</taxon>
        <taxon>Oxyuridae</taxon>
        <taxon>Syphacia</taxon>
    </lineage>
</organism>
<dbReference type="Gene3D" id="3.60.21.10">
    <property type="match status" value="1"/>
</dbReference>
<protein>
    <submittedName>
        <fullName evidence="3">SER_THR_PHOSPHATASE domain-containing protein</fullName>
    </submittedName>
</protein>
<sequence length="394" mass="45876">MLMKLRWPKHVHMLRGSHESSEECAENTFFDANHYRLQCMDAYNDRKICALFSQIFDYMPIAAIVNGRRNKIFCCHGGISQWMTSRDAIRTIKRPIVLYSMSVLQSCLFTDLLWADPAPRQKICLFNNYAVIFTVYDSEEPYSEESFQAPFQVSPRRCSYTFNADGLNAALQHINCEALLRGNEDTENGICVNFPNKCITVHTTNSQAPSHVRGAYLTIAKRNDRLDIDCATHSLILNSVQQIQKAEYAKVMTDFVYSFKKLKYEEYFRRLSRKNLVEHVIVNTVAEAHYVTPDTMRTWLSTYAIREMGYLPAFYGSVKNSVWDYATYFPVLYDAVKGLRSTFRMSVLPSTFDLPVFYQDWPHEPFENKKPKEQDIQSRIKSLSHVWEPFAERH</sequence>
<dbReference type="SMART" id="SM00156">
    <property type="entry name" value="PP2Ac"/>
    <property type="match status" value="1"/>
</dbReference>
<dbReference type="AlphaFoldDB" id="A0A0N5AMR7"/>
<dbReference type="InterPro" id="IPR006186">
    <property type="entry name" value="Ser/Thr-sp_prot-phosphatase"/>
</dbReference>